<dbReference type="AlphaFoldDB" id="A0A4V2KSL4"/>
<dbReference type="OrthoDB" id="8456580at2"/>
<evidence type="ECO:0000313" key="1">
    <source>
        <dbReference type="EMBL" id="TBW33357.1"/>
    </source>
</evidence>
<dbReference type="RefSeq" id="WP_131311513.1">
    <property type="nucleotide sequence ID" value="NZ_SJFN01000045.1"/>
</dbReference>
<evidence type="ECO:0000313" key="2">
    <source>
        <dbReference type="Proteomes" id="UP000292781"/>
    </source>
</evidence>
<gene>
    <name evidence="1" type="ORF">EYW49_20575</name>
</gene>
<sequence>MRAVFAKLADPAHILPMPGTVGLFFPAGGRLVDADDAFWHALLGDGSLIAAEEVGTASPESPDHIV</sequence>
<organism evidence="1 2">
    <name type="scientific">Siculibacillus lacustris</name>
    <dbReference type="NCBI Taxonomy" id="1549641"/>
    <lineage>
        <taxon>Bacteria</taxon>
        <taxon>Pseudomonadati</taxon>
        <taxon>Pseudomonadota</taxon>
        <taxon>Alphaproteobacteria</taxon>
        <taxon>Hyphomicrobiales</taxon>
        <taxon>Ancalomicrobiaceae</taxon>
        <taxon>Siculibacillus</taxon>
    </lineage>
</organism>
<accession>A0A4V2KSL4</accession>
<keyword evidence="2" id="KW-1185">Reference proteome</keyword>
<proteinExistence type="predicted"/>
<dbReference type="Proteomes" id="UP000292781">
    <property type="component" value="Unassembled WGS sequence"/>
</dbReference>
<reference evidence="1 2" key="1">
    <citation type="submission" date="2019-02" db="EMBL/GenBank/DDBJ databases">
        <title>Siculibacillus lacustris gen. nov., sp. nov., a new rosette-forming bacterium isolated from a freshwater crater lake (Lake St. Ana, Romania).</title>
        <authorList>
            <person name="Felfoldi T."/>
            <person name="Marton Z."/>
            <person name="Szabo A."/>
            <person name="Mentes A."/>
            <person name="Boka K."/>
            <person name="Marialigeti K."/>
            <person name="Mathe I."/>
            <person name="Koncz M."/>
            <person name="Schumann P."/>
            <person name="Toth E."/>
        </authorList>
    </citation>
    <scope>NUCLEOTIDE SEQUENCE [LARGE SCALE GENOMIC DNA]</scope>
    <source>
        <strain evidence="1 2">SA-279</strain>
    </source>
</reference>
<protein>
    <submittedName>
        <fullName evidence="1">Uncharacterized protein</fullName>
    </submittedName>
</protein>
<dbReference type="EMBL" id="SJFN01000045">
    <property type="protein sequence ID" value="TBW33357.1"/>
    <property type="molecule type" value="Genomic_DNA"/>
</dbReference>
<comment type="caution">
    <text evidence="1">The sequence shown here is derived from an EMBL/GenBank/DDBJ whole genome shotgun (WGS) entry which is preliminary data.</text>
</comment>
<name>A0A4V2KSL4_9HYPH</name>